<protein>
    <submittedName>
        <fullName evidence="1">Glycosyltransferase family 39 protein</fullName>
        <ecNumber evidence="1">2.4.-.-</ecNumber>
    </submittedName>
</protein>
<sequence length="398" mass="41726">MRPSDPTRSAERRNRLSDGFDALAGWATRRIVGIPASLLFVAAVFALNLVLNIEDGTVGYDDREQLQHMTRWAWGYSGVQPPLHTWIVKSMVPIFGDGIDAIYAARFLVLLLVFIAMYAAAKLMRLTPEGTAAAVLGLFLLPQIGWEAQRSFSHSLTGLLGAVASLAALLWVVRDGRRIAYAALGLAAAVALLGKYNGAILLLGLAAGTLSAGPLTRAIRPRRLLVSLGVFLAAIAGPALWLSGRIGTLDDSAHKFKAGDTSSPILDRLAGMGSLSLAIGAYSGLLVGLVLLALPAGGRLQALQGAARRVSEQAKVRLVFVAILVGLVLLAVGLLVGGATNVETYWLHPLLVFTPLAAAAAFDGLPAGSRVHRATIGSAVLAAIVTVLAFVLRTLDLA</sequence>
<reference evidence="1" key="1">
    <citation type="submission" date="2022-11" db="EMBL/GenBank/DDBJ databases">
        <title>beta-Carotene-producing bacterium, Jeongeuplla avenae sp. nov., alleviates the salt stress of Arabidopsis seedlings.</title>
        <authorList>
            <person name="Jiang L."/>
            <person name="Lee J."/>
        </authorList>
    </citation>
    <scope>NUCLEOTIDE SEQUENCE</scope>
    <source>
        <strain evidence="1">DY_R2A_6</strain>
    </source>
</reference>
<evidence type="ECO:0000313" key="2">
    <source>
        <dbReference type="Proteomes" id="UP001163223"/>
    </source>
</evidence>
<keyword evidence="2" id="KW-1185">Reference proteome</keyword>
<dbReference type="EC" id="2.4.-.-" evidence="1"/>
<dbReference type="EMBL" id="CP113520">
    <property type="protein sequence ID" value="WAJ30926.1"/>
    <property type="molecule type" value="Genomic_DNA"/>
</dbReference>
<accession>A0ACD4NW67</accession>
<gene>
    <name evidence="1" type="ORF">OXU80_12280</name>
</gene>
<proteinExistence type="predicted"/>
<dbReference type="Proteomes" id="UP001163223">
    <property type="component" value="Chromosome"/>
</dbReference>
<organism evidence="1 2">
    <name type="scientific">Antarcticirhabdus aurantiaca</name>
    <dbReference type="NCBI Taxonomy" id="2606717"/>
    <lineage>
        <taxon>Bacteria</taxon>
        <taxon>Pseudomonadati</taxon>
        <taxon>Pseudomonadota</taxon>
        <taxon>Alphaproteobacteria</taxon>
        <taxon>Hyphomicrobiales</taxon>
        <taxon>Aurantimonadaceae</taxon>
        <taxon>Antarcticirhabdus</taxon>
    </lineage>
</organism>
<keyword evidence="1" id="KW-0328">Glycosyltransferase</keyword>
<name>A0ACD4NW67_9HYPH</name>
<keyword evidence="1" id="KW-0808">Transferase</keyword>
<evidence type="ECO:0000313" key="1">
    <source>
        <dbReference type="EMBL" id="WAJ30926.1"/>
    </source>
</evidence>